<proteinExistence type="predicted"/>
<protein>
    <submittedName>
        <fullName evidence="1">Uncharacterized protein</fullName>
    </submittedName>
</protein>
<dbReference type="EMBL" id="JBHFFA010000003">
    <property type="protein sequence ID" value="KAL2635491.1"/>
    <property type="molecule type" value="Genomic_DNA"/>
</dbReference>
<dbReference type="Proteomes" id="UP001605036">
    <property type="component" value="Unassembled WGS sequence"/>
</dbReference>
<sequence length="133" mass="14334">MAVLDVNSGFGKKIAGCQMAAFTRGFSRTLAQFSIQSNLDASGQDCRSCSSVSSVDISQNFLCPPPPPPPLCSVTVVLSYLPFPEIEQCKLLPKLHGGTIFGGVLRLVYAHGTEAVESKFFMDGEHRILLPKD</sequence>
<evidence type="ECO:0000313" key="1">
    <source>
        <dbReference type="EMBL" id="KAL2635491.1"/>
    </source>
</evidence>
<reference evidence="1 2" key="1">
    <citation type="submission" date="2024-09" db="EMBL/GenBank/DDBJ databases">
        <title>Chromosome-scale assembly of Riccia fluitans.</title>
        <authorList>
            <person name="Paukszto L."/>
            <person name="Sawicki J."/>
            <person name="Karawczyk K."/>
            <person name="Piernik-Szablinska J."/>
            <person name="Szczecinska M."/>
            <person name="Mazdziarz M."/>
        </authorList>
    </citation>
    <scope>NUCLEOTIDE SEQUENCE [LARGE SCALE GENOMIC DNA]</scope>
    <source>
        <strain evidence="1">Rf_01</strain>
        <tissue evidence="1">Aerial parts of the thallus</tissue>
    </source>
</reference>
<organism evidence="1 2">
    <name type="scientific">Riccia fluitans</name>
    <dbReference type="NCBI Taxonomy" id="41844"/>
    <lineage>
        <taxon>Eukaryota</taxon>
        <taxon>Viridiplantae</taxon>
        <taxon>Streptophyta</taxon>
        <taxon>Embryophyta</taxon>
        <taxon>Marchantiophyta</taxon>
        <taxon>Marchantiopsida</taxon>
        <taxon>Marchantiidae</taxon>
        <taxon>Marchantiales</taxon>
        <taxon>Ricciaceae</taxon>
        <taxon>Riccia</taxon>
    </lineage>
</organism>
<accession>A0ABD1YXI6</accession>
<evidence type="ECO:0000313" key="2">
    <source>
        <dbReference type="Proteomes" id="UP001605036"/>
    </source>
</evidence>
<dbReference type="AlphaFoldDB" id="A0ABD1YXI6"/>
<gene>
    <name evidence="1" type="ORF">R1flu_006970</name>
</gene>
<keyword evidence="2" id="KW-1185">Reference proteome</keyword>
<comment type="caution">
    <text evidence="1">The sequence shown here is derived from an EMBL/GenBank/DDBJ whole genome shotgun (WGS) entry which is preliminary data.</text>
</comment>
<name>A0ABD1YXI6_9MARC</name>